<feature type="compositionally biased region" description="Acidic residues" evidence="3">
    <location>
        <begin position="701"/>
        <end position="720"/>
    </location>
</feature>
<feature type="region of interest" description="Disordered" evidence="3">
    <location>
        <begin position="328"/>
        <end position="401"/>
    </location>
</feature>
<feature type="compositionally biased region" description="Low complexity" evidence="3">
    <location>
        <begin position="734"/>
        <end position="744"/>
    </location>
</feature>
<dbReference type="RefSeq" id="WP_343776258.1">
    <property type="nucleotide sequence ID" value="NZ_BAAADQ010000002.1"/>
</dbReference>
<feature type="compositionally biased region" description="Low complexity" evidence="3">
    <location>
        <begin position="620"/>
        <end position="636"/>
    </location>
</feature>
<dbReference type="InterPro" id="IPR020845">
    <property type="entry name" value="AMP-binding_CS"/>
</dbReference>
<reference evidence="6 8" key="3">
    <citation type="submission" date="2024-06" db="EMBL/GenBank/DDBJ databases">
        <title>Halorubrum miltondacostae sp. nov., a potential PHA producer isolated from an inland solar saltern in Rio Maior, Portugal.</title>
        <authorList>
            <person name="Albuquerque L."/>
            <person name="Viver T."/>
            <person name="Barroso C."/>
            <person name="Claudino R."/>
            <person name="Galvan M."/>
            <person name="Simoes G."/>
            <person name="Lobo Da Cunha A."/>
            <person name="Egas C."/>
        </authorList>
    </citation>
    <scope>NUCLEOTIDE SEQUENCE [LARGE SCALE GENOMIC DNA]</scope>
    <source>
        <strain evidence="6 8">DSM 18646</strain>
    </source>
</reference>
<dbReference type="Proteomes" id="UP001501425">
    <property type="component" value="Unassembled WGS sequence"/>
</dbReference>
<keyword evidence="8" id="KW-1185">Reference proteome</keyword>
<dbReference type="Pfam" id="PF00501">
    <property type="entry name" value="AMP-binding"/>
    <property type="match status" value="1"/>
</dbReference>
<evidence type="ECO:0000256" key="1">
    <source>
        <dbReference type="ARBA" id="ARBA00006432"/>
    </source>
</evidence>
<sequence>MRDWLSHRVVSSPDDTALVRAEDGEAWSYTDLDRLVSETAGRLVAHGLGEGDRIGVLTPAYVGTVGLVHATMRIGATFVPLGRELTVREIAARIDRTDLDAVVCAEPTETTATDAASQIEGVPVYSVDDPTSAGVTGVHEVDPAALDPPAWSFPDPLCILFTSGTTGDPKPVPLTAGNVYSSAVASAFRLGVEPDDRWLVSLSLHHMGGLAPVYRSVLYGTTLVLREGFDAGGTADDIDAYDVTGVSLVPTMLRRMLDRRGTLSDSLRAVLLGGAPAPAELLERCRDYSIPVYPTYGMTEAASQITTATPRDTRDRIGTVGRPLFGTDVTVVGDGGEPVDRGETGEIVVDGPTITPGYLAGADDASTDDASTDDDGGDEADAADAPAPDEVDLNGIDPADLDRSDFGPYGLHTGDVGEFDESGYLHVLNRVDDRIISGGENVEPGEVADVLREYDGVEDVAVVGLDDDAWGERVAALVAVGDRLSSGSADAASIDGESAEEGEPASPSEGGVESGAAGIEAVGAESERIGPVPVDEAAFLDFARERLAGFKIPKTVAYVEELPRTVSGTVDREATRAVLRERGADPRGDDDADLETAGFEPATPAEPPDELESGAESEAQPDAAAVSDDSAPEAAPTESPDEVETVDGDTDDTDEDGDTDDTDEDGDTDDTDEDGDTDDTDEDGDTDDTDEVTDIIGMAESDGDTDVGDVDDSDDGEAGDESPASGDADDVVGDGDVVIGEAEGATGGGNGGSGGSGDADETE</sequence>
<evidence type="ECO:0000256" key="3">
    <source>
        <dbReference type="SAM" id="MobiDB-lite"/>
    </source>
</evidence>
<dbReference type="PANTHER" id="PTHR43201">
    <property type="entry name" value="ACYL-COA SYNTHETASE"/>
    <property type="match status" value="1"/>
</dbReference>
<evidence type="ECO:0000313" key="5">
    <source>
        <dbReference type="EMBL" id="GAA0532909.1"/>
    </source>
</evidence>
<dbReference type="Gene3D" id="3.40.50.12780">
    <property type="entry name" value="N-terminal domain of ligase-like"/>
    <property type="match status" value="1"/>
</dbReference>
<dbReference type="InterPro" id="IPR000873">
    <property type="entry name" value="AMP-dep_synth/lig_dom"/>
</dbReference>
<name>A0AAV3SN04_9EURY</name>
<dbReference type="SUPFAM" id="SSF56801">
    <property type="entry name" value="Acetyl-CoA synthetase-like"/>
    <property type="match status" value="1"/>
</dbReference>
<comment type="caution">
    <text evidence="5">The sequence shown here is derived from an EMBL/GenBank/DDBJ whole genome shotgun (WGS) entry which is preliminary data.</text>
</comment>
<dbReference type="InterPro" id="IPR042099">
    <property type="entry name" value="ANL_N_sf"/>
</dbReference>
<feature type="compositionally biased region" description="Basic and acidic residues" evidence="3">
    <location>
        <begin position="579"/>
        <end position="589"/>
    </location>
</feature>
<feature type="compositionally biased region" description="Low complexity" evidence="3">
    <location>
        <begin position="504"/>
        <end position="515"/>
    </location>
</feature>
<dbReference type="AlphaFoldDB" id="A0AAV3SN04"/>
<feature type="compositionally biased region" description="Acidic residues" evidence="3">
    <location>
        <begin position="365"/>
        <end position="392"/>
    </location>
</feature>
<reference evidence="5" key="1">
    <citation type="journal article" date="2014" name="Int. J. Syst. Evol. Microbiol.">
        <title>Complete genome sequence of Corynebacterium casei LMG S-19264T (=DSM 44701T), isolated from a smear-ripened cheese.</title>
        <authorList>
            <consortium name="US DOE Joint Genome Institute (JGI-PGF)"/>
            <person name="Walter F."/>
            <person name="Albersmeier A."/>
            <person name="Kalinowski J."/>
            <person name="Ruckert C."/>
        </authorList>
    </citation>
    <scope>NUCLEOTIDE SEQUENCE</scope>
    <source>
        <strain evidence="5">JCM 14265</strain>
    </source>
</reference>
<feature type="domain" description="AMP-dependent synthetase/ligase" evidence="4">
    <location>
        <begin position="7"/>
        <end position="359"/>
    </location>
</feature>
<feature type="compositionally biased region" description="Acidic residues" evidence="3">
    <location>
        <begin position="639"/>
        <end position="693"/>
    </location>
</feature>
<dbReference type="PROSITE" id="PS00455">
    <property type="entry name" value="AMP_BINDING"/>
    <property type="match status" value="1"/>
</dbReference>
<organism evidence="5 7">
    <name type="scientific">Halorubrum ejinorense</name>
    <dbReference type="NCBI Taxonomy" id="425309"/>
    <lineage>
        <taxon>Archaea</taxon>
        <taxon>Methanobacteriati</taxon>
        <taxon>Methanobacteriota</taxon>
        <taxon>Stenosarchaea group</taxon>
        <taxon>Halobacteria</taxon>
        <taxon>Halobacteriales</taxon>
        <taxon>Haloferacaceae</taxon>
        <taxon>Halorubrum</taxon>
    </lineage>
</organism>
<dbReference type="EMBL" id="BAAADQ010000002">
    <property type="protein sequence ID" value="GAA0532909.1"/>
    <property type="molecule type" value="Genomic_DNA"/>
</dbReference>
<dbReference type="PANTHER" id="PTHR43201:SF5">
    <property type="entry name" value="MEDIUM-CHAIN ACYL-COA LIGASE ACSF2, MITOCHONDRIAL"/>
    <property type="match status" value="1"/>
</dbReference>
<accession>A0AAV3SN04</accession>
<keyword evidence="2" id="KW-0436">Ligase</keyword>
<reference evidence="5" key="2">
    <citation type="submission" date="2023-12" db="EMBL/GenBank/DDBJ databases">
        <authorList>
            <person name="Sun Q."/>
            <person name="Inoue M."/>
        </authorList>
    </citation>
    <scope>NUCLEOTIDE SEQUENCE</scope>
    <source>
        <strain evidence="5">JCM 14265</strain>
    </source>
</reference>
<evidence type="ECO:0000313" key="6">
    <source>
        <dbReference type="EMBL" id="MEZ3167636.1"/>
    </source>
</evidence>
<dbReference type="Gene3D" id="3.30.300.30">
    <property type="match status" value="1"/>
</dbReference>
<evidence type="ECO:0000313" key="7">
    <source>
        <dbReference type="Proteomes" id="UP001501425"/>
    </source>
</evidence>
<protein>
    <submittedName>
        <fullName evidence="6">AMP-binding protein</fullName>
    </submittedName>
    <submittedName>
        <fullName evidence="5">Class I adenylate-forming enzyme family protein</fullName>
    </submittedName>
</protein>
<comment type="similarity">
    <text evidence="1">Belongs to the ATP-dependent AMP-binding enzyme family.</text>
</comment>
<gene>
    <name evidence="6" type="ORF">ABNG02_09900</name>
    <name evidence="5" type="ORF">GCM10008994_04500</name>
</gene>
<proteinExistence type="inferred from homology"/>
<feature type="region of interest" description="Disordered" evidence="3">
    <location>
        <begin position="487"/>
        <end position="515"/>
    </location>
</feature>
<dbReference type="InterPro" id="IPR045851">
    <property type="entry name" value="AMP-bd_C_sf"/>
</dbReference>
<dbReference type="Proteomes" id="UP001567571">
    <property type="component" value="Unassembled WGS sequence"/>
</dbReference>
<dbReference type="GO" id="GO:0031956">
    <property type="term" value="F:medium-chain fatty acid-CoA ligase activity"/>
    <property type="evidence" value="ECO:0007669"/>
    <property type="project" value="TreeGrafter"/>
</dbReference>
<dbReference type="GO" id="GO:0006631">
    <property type="term" value="P:fatty acid metabolic process"/>
    <property type="evidence" value="ECO:0007669"/>
    <property type="project" value="TreeGrafter"/>
</dbReference>
<dbReference type="EMBL" id="JBEDNW010000004">
    <property type="protein sequence ID" value="MEZ3167636.1"/>
    <property type="molecule type" value="Genomic_DNA"/>
</dbReference>
<evidence type="ECO:0000259" key="4">
    <source>
        <dbReference type="Pfam" id="PF00501"/>
    </source>
</evidence>
<feature type="compositionally biased region" description="Low complexity" evidence="3">
    <location>
        <begin position="487"/>
        <end position="496"/>
    </location>
</feature>
<evidence type="ECO:0000256" key="2">
    <source>
        <dbReference type="ARBA" id="ARBA00022598"/>
    </source>
</evidence>
<feature type="compositionally biased region" description="Gly residues" evidence="3">
    <location>
        <begin position="745"/>
        <end position="757"/>
    </location>
</feature>
<evidence type="ECO:0000313" key="8">
    <source>
        <dbReference type="Proteomes" id="UP001567571"/>
    </source>
</evidence>
<feature type="region of interest" description="Disordered" evidence="3">
    <location>
        <begin position="579"/>
        <end position="763"/>
    </location>
</feature>